<dbReference type="Pfam" id="PF03846">
    <property type="entry name" value="SulA"/>
    <property type="match status" value="1"/>
</dbReference>
<keyword evidence="1" id="KW-0131">Cell cycle</keyword>
<dbReference type="EMBL" id="RJUK01000001">
    <property type="protein sequence ID" value="ROQ20320.1"/>
    <property type="molecule type" value="Genomic_DNA"/>
</dbReference>
<dbReference type="Gene3D" id="3.40.50.300">
    <property type="entry name" value="P-loop containing nucleotide triphosphate hydrolases"/>
    <property type="match status" value="1"/>
</dbReference>
<protein>
    <submittedName>
        <fullName evidence="1">SOS cell division inhibitor SulA</fullName>
    </submittedName>
</protein>
<keyword evidence="2" id="KW-1185">Reference proteome</keyword>
<dbReference type="InterPro" id="IPR004596">
    <property type="entry name" value="Cell_div_suppressor_SulA"/>
</dbReference>
<dbReference type="Proteomes" id="UP000273643">
    <property type="component" value="Unassembled WGS sequence"/>
</dbReference>
<dbReference type="OrthoDB" id="6388043at2"/>
<gene>
    <name evidence="1" type="ORF">EDC38_0921</name>
</gene>
<reference evidence="1 2" key="1">
    <citation type="submission" date="2018-11" db="EMBL/GenBank/DDBJ databases">
        <title>Genomic Encyclopedia of Type Strains, Phase IV (KMG-IV): sequencing the most valuable type-strain genomes for metagenomic binning, comparative biology and taxonomic classification.</title>
        <authorList>
            <person name="Goeker M."/>
        </authorList>
    </citation>
    <scope>NUCLEOTIDE SEQUENCE [LARGE SCALE GENOMIC DNA]</scope>
    <source>
        <strain evidence="1 2">DSM 16974</strain>
    </source>
</reference>
<dbReference type="RefSeq" id="WP_123637498.1">
    <property type="nucleotide sequence ID" value="NZ_RJUK01000001.1"/>
</dbReference>
<dbReference type="AlphaFoldDB" id="A0A3N1P0T5"/>
<evidence type="ECO:0000313" key="2">
    <source>
        <dbReference type="Proteomes" id="UP000273643"/>
    </source>
</evidence>
<proteinExistence type="predicted"/>
<organism evidence="1 2">
    <name type="scientific">Marinimicrobium koreense</name>
    <dbReference type="NCBI Taxonomy" id="306545"/>
    <lineage>
        <taxon>Bacteria</taxon>
        <taxon>Pseudomonadati</taxon>
        <taxon>Pseudomonadota</taxon>
        <taxon>Gammaproteobacteria</taxon>
        <taxon>Cellvibrionales</taxon>
        <taxon>Cellvibrionaceae</taxon>
        <taxon>Marinimicrobium</taxon>
    </lineage>
</organism>
<dbReference type="GO" id="GO:0009432">
    <property type="term" value="P:SOS response"/>
    <property type="evidence" value="ECO:0007669"/>
    <property type="project" value="InterPro"/>
</dbReference>
<comment type="caution">
    <text evidence="1">The sequence shown here is derived from an EMBL/GenBank/DDBJ whole genome shotgun (WGS) entry which is preliminary data.</text>
</comment>
<dbReference type="SUPFAM" id="SSF52540">
    <property type="entry name" value="P-loop containing nucleoside triphosphate hydrolases"/>
    <property type="match status" value="1"/>
</dbReference>
<dbReference type="InterPro" id="IPR027417">
    <property type="entry name" value="P-loop_NTPase"/>
</dbReference>
<sequence>MINAPIQSASPAPAGGITELVLTHNAPEQTQLLLPMVAHLSRTPSDRWLTWISPGPVDRRLLERYGVDTRSIRLIHAPETDDNRWILWEALAKGNSHTVIASPGALSDRELKQLEAAALQGQCQALLLRVR</sequence>
<dbReference type="GO" id="GO:0051301">
    <property type="term" value="P:cell division"/>
    <property type="evidence" value="ECO:0007669"/>
    <property type="project" value="UniProtKB-KW"/>
</dbReference>
<name>A0A3N1P0T5_9GAMM</name>
<evidence type="ECO:0000313" key="1">
    <source>
        <dbReference type="EMBL" id="ROQ20320.1"/>
    </source>
</evidence>
<accession>A0A3N1P0T5</accession>
<dbReference type="GO" id="GO:0051782">
    <property type="term" value="P:negative regulation of cell division"/>
    <property type="evidence" value="ECO:0007669"/>
    <property type="project" value="InterPro"/>
</dbReference>
<keyword evidence="1" id="KW-0132">Cell division</keyword>